<protein>
    <submittedName>
        <fullName evidence="2">ATP-binding protein</fullName>
    </submittedName>
</protein>
<evidence type="ECO:0000313" key="3">
    <source>
        <dbReference type="Proteomes" id="UP000222768"/>
    </source>
</evidence>
<dbReference type="Pfam" id="PF13304">
    <property type="entry name" value="AAA_21"/>
    <property type="match status" value="1"/>
</dbReference>
<dbReference type="RefSeq" id="WP_032616277.1">
    <property type="nucleotide sequence ID" value="NZ_CP083630.1"/>
</dbReference>
<dbReference type="Proteomes" id="UP000222768">
    <property type="component" value="Unassembled WGS sequence"/>
</dbReference>
<dbReference type="SUPFAM" id="SSF52540">
    <property type="entry name" value="P-loop containing nucleoside triphosphate hydrolases"/>
    <property type="match status" value="1"/>
</dbReference>
<keyword evidence="2" id="KW-0067">ATP-binding</keyword>
<dbReference type="Gene3D" id="3.40.50.300">
    <property type="entry name" value="P-loop containing nucleotide triphosphate hydrolases"/>
    <property type="match status" value="1"/>
</dbReference>
<dbReference type="GO" id="GO:0006302">
    <property type="term" value="P:double-strand break repair"/>
    <property type="evidence" value="ECO:0007669"/>
    <property type="project" value="TreeGrafter"/>
</dbReference>
<dbReference type="CDD" id="cd00267">
    <property type="entry name" value="ABC_ATPase"/>
    <property type="match status" value="1"/>
</dbReference>
<comment type="caution">
    <text evidence="2">The sequence shown here is derived from an EMBL/GenBank/DDBJ whole genome shotgun (WGS) entry which is preliminary data.</text>
</comment>
<evidence type="ECO:0000259" key="1">
    <source>
        <dbReference type="Pfam" id="PF13304"/>
    </source>
</evidence>
<gene>
    <name evidence="2" type="ORF">CRX53_00745</name>
</gene>
<organism evidence="2 3">
    <name type="scientific">Leclercia adecarboxylata</name>
    <dbReference type="NCBI Taxonomy" id="83655"/>
    <lineage>
        <taxon>Bacteria</taxon>
        <taxon>Pseudomonadati</taxon>
        <taxon>Pseudomonadota</taxon>
        <taxon>Gammaproteobacteria</taxon>
        <taxon>Enterobacterales</taxon>
        <taxon>Enterobacteriaceae</taxon>
        <taxon>Leclercia</taxon>
    </lineage>
</organism>
<feature type="domain" description="ATPase AAA-type core" evidence="1">
    <location>
        <begin position="250"/>
        <end position="314"/>
    </location>
</feature>
<dbReference type="InterPro" id="IPR027417">
    <property type="entry name" value="P-loop_NTPase"/>
</dbReference>
<name>A0A855ECJ3_9ENTR</name>
<proteinExistence type="predicted"/>
<dbReference type="EMBL" id="PDLK01000002">
    <property type="protein sequence ID" value="PHH02589.1"/>
    <property type="molecule type" value="Genomic_DNA"/>
</dbReference>
<sequence>MELNLIPNVLYDHPQTIYLNKVTTLIGENGSGKSSVLQSIFNQKLSKKDYTDQKIVCFSSGQNEKFSNEFLRYLRQTQADENNLQFSCFYFDKSWSKLLIFLASSIKKSGKVRQFLISSGYADEVDGLDTSSILKIAFRVDSQYVRQVQDALNREARGDTNTIRQTAFHRTLESFIENCIQDQYDFDEPIKKNVFDIRQDDVLSVSFDTERLEDGEASKITFDPEIGFFIRACHNTNFLDKEASSLFLKNGLELGDLSDGEFQILFLYSIIDLFDSEETIFIFDEADSHLHFKNVERFWNCLKETKGKTISTTHLLDSIYCVGVENIRIINKGKIYLPSDSGELITRLAQLSNIKKSEFRALTYYEKIVLIDDTNDWFIFKELYKQYKRIIGVPDFDYDATFDHLFDQVAVVKVNSGWNTHNAKFAESKISWVQNFNKFCEGLDIKTKDIFLVCDRDNLPIDGIGTDESPLIVQGIKIANDNNIKTSVLSWRRREIKHYLLSYSALGGCVAVLNNKNRLPEASYLREGYSSDYLLEYKKNDYQLLMEDKEVTKGKITTITSGPVYNHYLASLPSRFVKNILSPFIENVETPPYGLNRELLLEYISMMHPSEISEDIKSMYDFIIGK</sequence>
<evidence type="ECO:0000313" key="2">
    <source>
        <dbReference type="EMBL" id="PHH02589.1"/>
    </source>
</evidence>
<dbReference type="InterPro" id="IPR003959">
    <property type="entry name" value="ATPase_AAA_core"/>
</dbReference>
<dbReference type="PANTHER" id="PTHR32182:SF22">
    <property type="entry name" value="ATP-DEPENDENT ENDONUCLEASE, OLD FAMILY-RELATED"/>
    <property type="match status" value="1"/>
</dbReference>
<dbReference type="PANTHER" id="PTHR32182">
    <property type="entry name" value="DNA REPLICATION AND REPAIR PROTEIN RECF"/>
    <property type="match status" value="1"/>
</dbReference>
<reference evidence="3" key="1">
    <citation type="submission" date="2017-09" db="EMBL/GenBank/DDBJ databases">
        <title>FDA dAtabase for Regulatory Grade micrObial Sequences (FDA-ARGOS): Supporting development and validation of Infectious Disease Dx tests.</title>
        <authorList>
            <person name="Minogue T."/>
            <person name="Wolcott M."/>
            <person name="Wasieloski L."/>
            <person name="Aguilar W."/>
            <person name="Moore D."/>
            <person name="Tallon L."/>
            <person name="Sadzewicz L."/>
            <person name="Ott S."/>
            <person name="Zhao X."/>
            <person name="Nagaraj S."/>
            <person name="Vavikolanu K."/>
            <person name="Aluvathingal J."/>
            <person name="Nadendla S."/>
            <person name="Sichtig H."/>
        </authorList>
    </citation>
    <scope>NUCLEOTIDE SEQUENCE [LARGE SCALE GENOMIC DNA]</scope>
    <source>
        <strain evidence="3">FDAARGOS_404</strain>
    </source>
</reference>
<keyword evidence="2" id="KW-0547">Nucleotide-binding</keyword>
<dbReference type="GO" id="GO:0000731">
    <property type="term" value="P:DNA synthesis involved in DNA repair"/>
    <property type="evidence" value="ECO:0007669"/>
    <property type="project" value="TreeGrafter"/>
</dbReference>
<dbReference type="GO" id="GO:0005524">
    <property type="term" value="F:ATP binding"/>
    <property type="evidence" value="ECO:0007669"/>
    <property type="project" value="UniProtKB-KW"/>
</dbReference>
<accession>A0A855ECJ3</accession>
<dbReference type="AlphaFoldDB" id="A0A855ECJ3"/>